<dbReference type="Pfam" id="PF00496">
    <property type="entry name" value="SBP_bac_5"/>
    <property type="match status" value="1"/>
</dbReference>
<keyword evidence="3" id="KW-0813">Transport</keyword>
<dbReference type="PANTHER" id="PTHR30290:SF10">
    <property type="entry name" value="PERIPLASMIC OLIGOPEPTIDE-BINDING PROTEIN-RELATED"/>
    <property type="match status" value="1"/>
</dbReference>
<dbReference type="InterPro" id="IPR039424">
    <property type="entry name" value="SBP_5"/>
</dbReference>
<keyword evidence="7" id="KW-1185">Reference proteome</keyword>
<dbReference type="RefSeq" id="WP_030450002.1">
    <property type="nucleotide sequence ID" value="NZ_AP023354.1"/>
</dbReference>
<keyword evidence="4" id="KW-0732">Signal</keyword>
<dbReference type="PROSITE" id="PS51257">
    <property type="entry name" value="PROKAR_LIPOPROTEIN"/>
    <property type="match status" value="1"/>
</dbReference>
<evidence type="ECO:0000259" key="5">
    <source>
        <dbReference type="Pfam" id="PF00496"/>
    </source>
</evidence>
<evidence type="ECO:0000313" key="7">
    <source>
        <dbReference type="Proteomes" id="UP000680750"/>
    </source>
</evidence>
<dbReference type="KEGG" id="aser:Asera_04650"/>
<comment type="similarity">
    <text evidence="2">Belongs to the bacterial solute-binding protein 5 family.</text>
</comment>
<dbReference type="GO" id="GO:1904680">
    <property type="term" value="F:peptide transmembrane transporter activity"/>
    <property type="evidence" value="ECO:0007669"/>
    <property type="project" value="TreeGrafter"/>
</dbReference>
<reference evidence="6" key="1">
    <citation type="submission" date="2020-08" db="EMBL/GenBank/DDBJ databases">
        <title>Whole genome shotgun sequence of Actinocatenispora sera NBRC 101916.</title>
        <authorList>
            <person name="Komaki H."/>
            <person name="Tamura T."/>
        </authorList>
    </citation>
    <scope>NUCLEOTIDE SEQUENCE</scope>
    <source>
        <strain evidence="6">NBRC 101916</strain>
    </source>
</reference>
<dbReference type="GO" id="GO:0030313">
    <property type="term" value="C:cell envelope"/>
    <property type="evidence" value="ECO:0007669"/>
    <property type="project" value="UniProtKB-SubCell"/>
</dbReference>
<accession>A0A810KU16</accession>
<gene>
    <name evidence="6" type="primary">appA</name>
    <name evidence="6" type="ORF">Asera_04650</name>
</gene>
<sequence>MKRRAFAGLTAAGGFAAVLGTAGCTDSSDSSSSAGVFTAIQTEIDANAPINPYNQKTNSFPGYNAMQLGWPKNSLTDANAFYPGLAASWTETPDHLKLTVKLQPDAKWSDGKPVTADDVKASAAVSFSQGGGAFAVSPGAAGGVGAVTVIDAHTIEFDQAPGSSNNSFLRNVLSMYVIPKSVFGPQMPDNIWDLIKTATDPKAAKKDQTAAQGKIQALGKKLVEFGPKKDVSAGPFVLQRVNPGEAVLVKNEHFFAADKIAPSKVVLKNYSGNEQIWNYLIAGELDAAIYTATPANVRKKILAKQGNKMISGFSPVAAALAFNQSVKPLDNVHVRRALAYLIDRKLTTKIGESVGGTPSQTTTGLISDAANAWIGQDAVDKLNQYPHDAAKAEAELKKAGMSKKGGQWIQANGKPFTLQLQVPNGFSDWVAGGKSISSQLTDAGIKTEVKTSADYATYLSEIAEGKYQLGFWLIALGPSTYNAYARLYGPSNGWNQFGANVQHSAPGKNGNWMGGAEKATIPGLGTINPGELTNKLAQANEAQQKEIIAKLAAYSNDQLPAIQIWDYTNIQFVNESRFTSFPKDDSDVLRLHPGTWMQLGYIKKK</sequence>
<evidence type="ECO:0000256" key="3">
    <source>
        <dbReference type="ARBA" id="ARBA00022448"/>
    </source>
</evidence>
<dbReference type="GO" id="GO:0042597">
    <property type="term" value="C:periplasmic space"/>
    <property type="evidence" value="ECO:0007669"/>
    <property type="project" value="UniProtKB-ARBA"/>
</dbReference>
<evidence type="ECO:0000256" key="1">
    <source>
        <dbReference type="ARBA" id="ARBA00004196"/>
    </source>
</evidence>
<dbReference type="InterPro" id="IPR000914">
    <property type="entry name" value="SBP_5_dom"/>
</dbReference>
<evidence type="ECO:0000256" key="2">
    <source>
        <dbReference type="ARBA" id="ARBA00005695"/>
    </source>
</evidence>
<dbReference type="PANTHER" id="PTHR30290">
    <property type="entry name" value="PERIPLASMIC BINDING COMPONENT OF ABC TRANSPORTER"/>
    <property type="match status" value="1"/>
</dbReference>
<dbReference type="EMBL" id="AP023354">
    <property type="protein sequence ID" value="BCJ26357.1"/>
    <property type="molecule type" value="Genomic_DNA"/>
</dbReference>
<dbReference type="Proteomes" id="UP000680750">
    <property type="component" value="Chromosome"/>
</dbReference>
<evidence type="ECO:0000256" key="4">
    <source>
        <dbReference type="ARBA" id="ARBA00022729"/>
    </source>
</evidence>
<dbReference type="SUPFAM" id="SSF53850">
    <property type="entry name" value="Periplasmic binding protein-like II"/>
    <property type="match status" value="1"/>
</dbReference>
<dbReference type="Gene3D" id="3.40.190.10">
    <property type="entry name" value="Periplasmic binding protein-like II"/>
    <property type="match status" value="1"/>
</dbReference>
<dbReference type="GO" id="GO:0043190">
    <property type="term" value="C:ATP-binding cassette (ABC) transporter complex"/>
    <property type="evidence" value="ECO:0007669"/>
    <property type="project" value="InterPro"/>
</dbReference>
<evidence type="ECO:0000313" key="6">
    <source>
        <dbReference type="EMBL" id="BCJ26357.1"/>
    </source>
</evidence>
<dbReference type="Gene3D" id="3.10.105.10">
    <property type="entry name" value="Dipeptide-binding Protein, Domain 3"/>
    <property type="match status" value="1"/>
</dbReference>
<dbReference type="GO" id="GO:0015833">
    <property type="term" value="P:peptide transport"/>
    <property type="evidence" value="ECO:0007669"/>
    <property type="project" value="TreeGrafter"/>
</dbReference>
<proteinExistence type="inferred from homology"/>
<protein>
    <submittedName>
        <fullName evidence="6">Peptide-binding protein</fullName>
    </submittedName>
</protein>
<organism evidence="6 7">
    <name type="scientific">Actinocatenispora sera</name>
    <dbReference type="NCBI Taxonomy" id="390989"/>
    <lineage>
        <taxon>Bacteria</taxon>
        <taxon>Bacillati</taxon>
        <taxon>Actinomycetota</taxon>
        <taxon>Actinomycetes</taxon>
        <taxon>Micromonosporales</taxon>
        <taxon>Micromonosporaceae</taxon>
        <taxon>Actinocatenispora</taxon>
    </lineage>
</organism>
<feature type="domain" description="Solute-binding protein family 5" evidence="5">
    <location>
        <begin position="81"/>
        <end position="492"/>
    </location>
</feature>
<name>A0A810KU16_9ACTN</name>
<comment type="subcellular location">
    <subcellularLocation>
        <location evidence="1">Cell envelope</location>
    </subcellularLocation>
</comment>
<dbReference type="AlphaFoldDB" id="A0A810KU16"/>